<dbReference type="InterPro" id="IPR031827">
    <property type="entry name" value="DUF4746"/>
</dbReference>
<evidence type="ECO:0000259" key="4">
    <source>
        <dbReference type="Pfam" id="PF15928"/>
    </source>
</evidence>
<proteinExistence type="predicted"/>
<dbReference type="Pfam" id="PF15928">
    <property type="entry name" value="DUF4746"/>
    <property type="match status" value="1"/>
</dbReference>
<sequence length="548" mass="62007">MAGKKGTAVALQAEINTEEDWEKMLEKEGLIVVDVYSGWCGPCVGMVGNLKKLKLEIGSDYLHMAIAKSDHIEVLERFRNKSEPTWMFIADGKMVNLMFGANAPRLMKLIVQELDKEMKAIKGVAERGGIEFTELTEEEKKRAAELKRKQEEEKAQEAKELADELEDLKIRSLTRLAKLISNKTVIIYFPHMIDDNHTCSAALKMLVQYDQVTMSIYDQMEVQLTAESIPQLFYNSNMELSDTLKASLEEKPVLASLLQYNDPASLDLELSFVENKLGNFLYGHLDFKNPVSQSWASNFQTTTESGEVWPGIWTPLNHLSKASAIKVLFPNITMSLGYEDYKRPPPRCIMVFDANRHVEIEEVIEEFQDEVLNVGYFDSAEPETAKKVAKNAKQLVKLGSEKIKNVKMILAVARETNEPILAFSQLGPLYISPDLKTGAAECNILFPLGESEEDLNEEEVVYEEEGGEEVENEEIENEEVEHEEVEHEEVEHEEVENELIGEEEEEVNEMDMTGDNHEPKQSVQVTNEENAENGTDVQNDTAEKTENG</sequence>
<dbReference type="InterPro" id="IPR036249">
    <property type="entry name" value="Thioredoxin-like_sf"/>
</dbReference>
<name>A0A1B6CSL6_9HEMI</name>
<gene>
    <name evidence="5" type="ORF">g.42509</name>
</gene>
<protein>
    <recommendedName>
        <fullName evidence="6">Thioredoxin domain-containing protein</fullName>
    </recommendedName>
</protein>
<dbReference type="Gene3D" id="3.40.30.10">
    <property type="entry name" value="Glutaredoxin"/>
    <property type="match status" value="1"/>
</dbReference>
<feature type="coiled-coil region" evidence="1">
    <location>
        <begin position="133"/>
        <end position="171"/>
    </location>
</feature>
<dbReference type="Pfam" id="PF00085">
    <property type="entry name" value="Thioredoxin"/>
    <property type="match status" value="1"/>
</dbReference>
<feature type="compositionally biased region" description="Polar residues" evidence="2">
    <location>
        <begin position="521"/>
        <end position="540"/>
    </location>
</feature>
<feature type="region of interest" description="Disordered" evidence="2">
    <location>
        <begin position="463"/>
        <end position="548"/>
    </location>
</feature>
<keyword evidence="1" id="KW-0175">Coiled coil</keyword>
<organism evidence="5">
    <name type="scientific">Clastoptera arizonana</name>
    <name type="common">Arizona spittle bug</name>
    <dbReference type="NCBI Taxonomy" id="38151"/>
    <lineage>
        <taxon>Eukaryota</taxon>
        <taxon>Metazoa</taxon>
        <taxon>Ecdysozoa</taxon>
        <taxon>Arthropoda</taxon>
        <taxon>Hexapoda</taxon>
        <taxon>Insecta</taxon>
        <taxon>Pterygota</taxon>
        <taxon>Neoptera</taxon>
        <taxon>Paraneoptera</taxon>
        <taxon>Hemiptera</taxon>
        <taxon>Auchenorrhyncha</taxon>
        <taxon>Cercopoidea</taxon>
        <taxon>Clastopteridae</taxon>
        <taxon>Clastoptera</taxon>
    </lineage>
</organism>
<dbReference type="SUPFAM" id="SSF52833">
    <property type="entry name" value="Thioredoxin-like"/>
    <property type="match status" value="1"/>
</dbReference>
<evidence type="ECO:0000259" key="3">
    <source>
        <dbReference type="Pfam" id="PF00085"/>
    </source>
</evidence>
<dbReference type="PANTHER" id="PTHR46135:SF3">
    <property type="entry name" value="NME_NM23 FAMILY MEMBER 8"/>
    <property type="match status" value="1"/>
</dbReference>
<feature type="compositionally biased region" description="Acidic residues" evidence="2">
    <location>
        <begin position="463"/>
        <end position="509"/>
    </location>
</feature>
<feature type="domain" description="DUF4746" evidence="4">
    <location>
        <begin position="166"/>
        <end position="459"/>
    </location>
</feature>
<dbReference type="InterPro" id="IPR051766">
    <property type="entry name" value="TXND_domain-containing"/>
</dbReference>
<dbReference type="InterPro" id="IPR017937">
    <property type="entry name" value="Thioredoxin_CS"/>
</dbReference>
<evidence type="ECO:0008006" key="6">
    <source>
        <dbReference type="Google" id="ProtNLM"/>
    </source>
</evidence>
<evidence type="ECO:0000256" key="2">
    <source>
        <dbReference type="SAM" id="MobiDB-lite"/>
    </source>
</evidence>
<evidence type="ECO:0000313" key="5">
    <source>
        <dbReference type="EMBL" id="JAS16243.1"/>
    </source>
</evidence>
<evidence type="ECO:0000256" key="1">
    <source>
        <dbReference type="SAM" id="Coils"/>
    </source>
</evidence>
<reference evidence="5" key="1">
    <citation type="submission" date="2015-12" db="EMBL/GenBank/DDBJ databases">
        <title>De novo transcriptome assembly of four potential Pierce s Disease insect vectors from Arizona vineyards.</title>
        <authorList>
            <person name="Tassone E.E."/>
        </authorList>
    </citation>
    <scope>NUCLEOTIDE SEQUENCE</scope>
</reference>
<accession>A0A1B6CSL6</accession>
<feature type="domain" description="Thioredoxin" evidence="3">
    <location>
        <begin position="16"/>
        <end position="107"/>
    </location>
</feature>
<dbReference type="InterPro" id="IPR013766">
    <property type="entry name" value="Thioredoxin_domain"/>
</dbReference>
<dbReference type="AlphaFoldDB" id="A0A1B6CSL6"/>
<dbReference type="EMBL" id="GEDC01021055">
    <property type="protein sequence ID" value="JAS16243.1"/>
    <property type="molecule type" value="Transcribed_RNA"/>
</dbReference>
<dbReference type="PROSITE" id="PS00194">
    <property type="entry name" value="THIOREDOXIN_1"/>
    <property type="match status" value="1"/>
</dbReference>
<dbReference type="CDD" id="cd02948">
    <property type="entry name" value="TRX_NDPK"/>
    <property type="match status" value="1"/>
</dbReference>
<dbReference type="PANTHER" id="PTHR46135">
    <property type="entry name" value="NME/NM23 FAMILY MEMBER 8"/>
    <property type="match status" value="1"/>
</dbReference>